<evidence type="ECO:0000256" key="2">
    <source>
        <dbReference type="ARBA" id="ARBA00022723"/>
    </source>
</evidence>
<comment type="caution">
    <text evidence="6">The sequence shown here is derived from an EMBL/GenBank/DDBJ whole genome shotgun (WGS) entry which is preliminary data.</text>
</comment>
<dbReference type="Gene3D" id="3.20.20.70">
    <property type="entry name" value="Aldolase class I"/>
    <property type="match status" value="1"/>
</dbReference>
<dbReference type="SFLD" id="SFLDG01216">
    <property type="entry name" value="thioether_bond_formation_requi"/>
    <property type="match status" value="1"/>
</dbReference>
<evidence type="ECO:0000313" key="6">
    <source>
        <dbReference type="EMBL" id="SKZ12683.1"/>
    </source>
</evidence>
<dbReference type="Pfam" id="PF04055">
    <property type="entry name" value="Radical_SAM"/>
    <property type="match status" value="1"/>
</dbReference>
<keyword evidence="2" id="KW-0479">Metal-binding</keyword>
<feature type="domain" description="Radical SAM core" evidence="5">
    <location>
        <begin position="2"/>
        <end position="212"/>
    </location>
</feature>
<dbReference type="InterPro" id="IPR013785">
    <property type="entry name" value="Aldolase_TIM"/>
</dbReference>
<sequence>MTTATTFAWLEITGKCQLECTHCYADSGPTGSHGQMRRQDWERVIDELAEAGVTMVQFIGGEPMLHPDLGALIDRATTRGLQVEVYSNLVHVPASIWPLLERPGVSLATSYYSDDPAEHNAVTGRNSHARTHANIEEAIRRGIVVRGGVIDMNGDQRTDNAVVELGMLGVDNIRVDQNRGVGRGRTPDSSQLCGNCASGRVAVSPSGEVWPCVFSRWLPIGNVLEDTVAQILNGAEAERTRADLRDEFSRRSISEEPSEVSSG</sequence>
<evidence type="ECO:0000256" key="3">
    <source>
        <dbReference type="ARBA" id="ARBA00023004"/>
    </source>
</evidence>
<dbReference type="SFLD" id="SFLDS00029">
    <property type="entry name" value="Radical_SAM"/>
    <property type="match status" value="1"/>
</dbReference>
<evidence type="ECO:0000313" key="7">
    <source>
        <dbReference type="Proteomes" id="UP000190366"/>
    </source>
</evidence>
<protein>
    <submittedName>
        <fullName evidence="6">Radical SAM domain-containing protein</fullName>
    </submittedName>
</protein>
<dbReference type="PANTHER" id="PTHR11228">
    <property type="entry name" value="RADICAL SAM DOMAIN PROTEIN"/>
    <property type="match status" value="1"/>
</dbReference>
<gene>
    <name evidence="6" type="ORF">SAMEA2275630_03680</name>
</gene>
<dbReference type="InterPro" id="IPR007197">
    <property type="entry name" value="rSAM"/>
</dbReference>
<dbReference type="InterPro" id="IPR050377">
    <property type="entry name" value="Radical_SAM_PqqE_MftC-like"/>
</dbReference>
<dbReference type="AlphaFoldDB" id="A0AB38DHR3"/>
<dbReference type="GO" id="GO:0003824">
    <property type="term" value="F:catalytic activity"/>
    <property type="evidence" value="ECO:0007669"/>
    <property type="project" value="InterPro"/>
</dbReference>
<dbReference type="Pfam" id="PF13186">
    <property type="entry name" value="SPASM"/>
    <property type="match status" value="1"/>
</dbReference>
<dbReference type="GO" id="GO:0046872">
    <property type="term" value="F:metal ion binding"/>
    <property type="evidence" value="ECO:0007669"/>
    <property type="project" value="UniProtKB-KW"/>
</dbReference>
<dbReference type="CDD" id="cd21109">
    <property type="entry name" value="SPASM"/>
    <property type="match status" value="1"/>
</dbReference>
<dbReference type="SFLD" id="SFLDG01386">
    <property type="entry name" value="main_SPASM_domain-containing"/>
    <property type="match status" value="1"/>
</dbReference>
<dbReference type="GO" id="GO:0051536">
    <property type="term" value="F:iron-sulfur cluster binding"/>
    <property type="evidence" value="ECO:0007669"/>
    <property type="project" value="UniProtKB-KW"/>
</dbReference>
<dbReference type="CDD" id="cd01335">
    <property type="entry name" value="Radical_SAM"/>
    <property type="match status" value="1"/>
</dbReference>
<organism evidence="6 7">
    <name type="scientific">Mycobacteroides abscessus subsp. massiliense</name>
    <dbReference type="NCBI Taxonomy" id="1962118"/>
    <lineage>
        <taxon>Bacteria</taxon>
        <taxon>Bacillati</taxon>
        <taxon>Actinomycetota</taxon>
        <taxon>Actinomycetes</taxon>
        <taxon>Mycobacteriales</taxon>
        <taxon>Mycobacteriaceae</taxon>
        <taxon>Mycobacteroides</taxon>
        <taxon>Mycobacteroides abscessus</taxon>
    </lineage>
</organism>
<dbReference type="EMBL" id="FVQL01000001">
    <property type="protein sequence ID" value="SKZ12683.1"/>
    <property type="molecule type" value="Genomic_DNA"/>
</dbReference>
<dbReference type="InterPro" id="IPR023885">
    <property type="entry name" value="4Fe4S-binding_SPASM_dom"/>
</dbReference>
<dbReference type="SFLD" id="SFLDF00365">
    <property type="entry name" value="thuricin_CD_(TrnCD-like)"/>
    <property type="match status" value="1"/>
</dbReference>
<evidence type="ECO:0000256" key="4">
    <source>
        <dbReference type="ARBA" id="ARBA00023014"/>
    </source>
</evidence>
<keyword evidence="3" id="KW-0408">Iron</keyword>
<dbReference type="RefSeq" id="WP_174479265.1">
    <property type="nucleotide sequence ID" value="NZ_CP065272.1"/>
</dbReference>
<dbReference type="PROSITE" id="PS51918">
    <property type="entry name" value="RADICAL_SAM"/>
    <property type="match status" value="1"/>
</dbReference>
<evidence type="ECO:0000259" key="5">
    <source>
        <dbReference type="PROSITE" id="PS51918"/>
    </source>
</evidence>
<dbReference type="SUPFAM" id="SSF102114">
    <property type="entry name" value="Radical SAM enzymes"/>
    <property type="match status" value="1"/>
</dbReference>
<reference evidence="6 7" key="1">
    <citation type="submission" date="2016-11" db="EMBL/GenBank/DDBJ databases">
        <authorList>
            <consortium name="Pathogen Informatics"/>
        </authorList>
    </citation>
    <scope>NUCLEOTIDE SEQUENCE [LARGE SCALE GENOMIC DNA]</scope>
    <source>
        <strain evidence="6 7">1168</strain>
    </source>
</reference>
<dbReference type="InterPro" id="IPR058240">
    <property type="entry name" value="rSAM_sf"/>
</dbReference>
<dbReference type="PANTHER" id="PTHR11228:SF7">
    <property type="entry name" value="PQQA PEPTIDE CYCLASE"/>
    <property type="match status" value="1"/>
</dbReference>
<keyword evidence="4" id="KW-0411">Iron-sulfur</keyword>
<name>A0AB38DHR3_9MYCO</name>
<dbReference type="SFLD" id="SFLDG01067">
    <property type="entry name" value="SPASM/twitch_domain_containing"/>
    <property type="match status" value="1"/>
</dbReference>
<dbReference type="Proteomes" id="UP000190366">
    <property type="component" value="Unassembled WGS sequence"/>
</dbReference>
<keyword evidence="1" id="KW-0949">S-adenosyl-L-methionine</keyword>
<evidence type="ECO:0000256" key="1">
    <source>
        <dbReference type="ARBA" id="ARBA00022691"/>
    </source>
</evidence>
<accession>A0AB38DHR3</accession>
<proteinExistence type="predicted"/>